<keyword evidence="1" id="KW-1133">Transmembrane helix</keyword>
<sequence length="513" mass="56560">MFDTKEPIGFWGKWKTPAYRNLFVMMPIVSMLLSAVLGGTVALVSAWKFDVPIDWNRWLDGGMLGIALGMTIGMAFGMVGRVMGGVASGTMVGTVYGVTAGVVGGVSLSVALGVTFENVVDVVITVGAIFGVLGGMAFTLDLEIGIALSIAFAVVAVLSFGGEFMLQKLLGVRFGALLARGMMSGAFVLGALRAMLYPLQCVLAVSGLVKPALHPIFWDDLSILPLPFTRSVLLRQIRQDEAKGLRILKETGRNLFRRTGVKAVLYKYVHKHPRPLRFLYGVLNTPTMQEYLLLPVSAQSWDQYVSVQHVFLGELALRPVEAMKHPRFRRSSWWLNLYNQKETSLTKFAGMLYDLLDEQTIGQKDFSLNDYEIIYQKLSSYPAGKEIIRSYNAMAAFLSYQDLSAFAQAEQVSADIAGCVFFDEALRPAVMRSLMRLGHIGRDMAHYFGTADRQEQLDALAHATGALNEIDAYVSVEVMLPERFVMQRIISQWQHLILEAIGNLGQSGSKIVS</sequence>
<dbReference type="EMBL" id="PDSK01000097">
    <property type="protein sequence ID" value="PIE33498.1"/>
    <property type="molecule type" value="Genomic_DNA"/>
</dbReference>
<protein>
    <submittedName>
        <fullName evidence="2">Uncharacterized protein</fullName>
    </submittedName>
</protein>
<feature type="transmembrane region" description="Helical" evidence="1">
    <location>
        <begin position="58"/>
        <end position="79"/>
    </location>
</feature>
<keyword evidence="1" id="KW-0472">Membrane</keyword>
<feature type="transmembrane region" description="Helical" evidence="1">
    <location>
        <begin position="119"/>
        <end position="138"/>
    </location>
</feature>
<comment type="caution">
    <text evidence="2">The sequence shown here is derived from an EMBL/GenBank/DDBJ whole genome shotgun (WGS) entry which is preliminary data.</text>
</comment>
<reference evidence="2 3" key="1">
    <citation type="submission" date="2017-10" db="EMBL/GenBank/DDBJ databases">
        <title>Novel microbial diversity and functional potential in the marine mammal oral microbiome.</title>
        <authorList>
            <person name="Dudek N.K."/>
            <person name="Sun C.L."/>
            <person name="Burstein D."/>
            <person name="Kantor R.S."/>
            <person name="Aliaga Goltsman D.S."/>
            <person name="Bik E.M."/>
            <person name="Thomas B.C."/>
            <person name="Banfield J.F."/>
            <person name="Relman D.A."/>
        </authorList>
    </citation>
    <scope>NUCLEOTIDE SEQUENCE [LARGE SCALE GENOMIC DNA]</scope>
    <source>
        <strain evidence="2">DOLJORAL78_47_16</strain>
    </source>
</reference>
<accession>A0A2G6KCU5</accession>
<gene>
    <name evidence="2" type="ORF">CSA56_11265</name>
</gene>
<feature type="transmembrane region" description="Helical" evidence="1">
    <location>
        <begin position="22"/>
        <end position="46"/>
    </location>
</feature>
<dbReference type="Proteomes" id="UP000230821">
    <property type="component" value="Unassembled WGS sequence"/>
</dbReference>
<feature type="transmembrane region" description="Helical" evidence="1">
    <location>
        <begin position="144"/>
        <end position="165"/>
    </location>
</feature>
<keyword evidence="1" id="KW-0812">Transmembrane</keyword>
<name>A0A2G6KCU5_9BACT</name>
<evidence type="ECO:0000313" key="3">
    <source>
        <dbReference type="Proteomes" id="UP000230821"/>
    </source>
</evidence>
<evidence type="ECO:0000313" key="2">
    <source>
        <dbReference type="EMBL" id="PIE33498.1"/>
    </source>
</evidence>
<dbReference type="AlphaFoldDB" id="A0A2G6KCU5"/>
<proteinExistence type="predicted"/>
<evidence type="ECO:0000256" key="1">
    <source>
        <dbReference type="SAM" id="Phobius"/>
    </source>
</evidence>
<organism evidence="2 3">
    <name type="scientific">candidate division KSB3 bacterium</name>
    <dbReference type="NCBI Taxonomy" id="2044937"/>
    <lineage>
        <taxon>Bacteria</taxon>
        <taxon>candidate division KSB3</taxon>
    </lineage>
</organism>
<feature type="transmembrane region" description="Helical" evidence="1">
    <location>
        <begin position="91"/>
        <end position="112"/>
    </location>
</feature>